<dbReference type="GO" id="GO:0005886">
    <property type="term" value="C:plasma membrane"/>
    <property type="evidence" value="ECO:0007669"/>
    <property type="project" value="UniProtKB-SubCell"/>
</dbReference>
<name>Q6SHV7_9BACT</name>
<protein>
    <submittedName>
        <fullName evidence="8">ABC transporter, permease protein</fullName>
    </submittedName>
</protein>
<evidence type="ECO:0000313" key="8">
    <source>
        <dbReference type="EMBL" id="AAR37515.1"/>
    </source>
</evidence>
<proteinExistence type="predicted"/>
<feature type="transmembrane region" description="Helical" evidence="6">
    <location>
        <begin position="213"/>
        <end position="231"/>
    </location>
</feature>
<feature type="transmembrane region" description="Helical" evidence="6">
    <location>
        <begin position="50"/>
        <end position="72"/>
    </location>
</feature>
<reference evidence="8" key="1">
    <citation type="submission" date="2003-11" db="EMBL/GenBank/DDBJ databases">
        <authorList>
            <person name="Heidelberg J.F."/>
            <person name="Eisen J.A."/>
            <person name="Nelson W.C."/>
            <person name="DeLong E.F."/>
        </authorList>
    </citation>
    <scope>NUCLEOTIDE SEQUENCE</scope>
</reference>
<keyword evidence="4 6" id="KW-1133">Transmembrane helix</keyword>
<feature type="transmembrane region" description="Helical" evidence="6">
    <location>
        <begin position="21"/>
        <end position="44"/>
    </location>
</feature>
<dbReference type="AlphaFoldDB" id="Q6SHV7"/>
<feature type="transmembrane region" description="Helical" evidence="6">
    <location>
        <begin position="128"/>
        <end position="148"/>
    </location>
</feature>
<dbReference type="InterPro" id="IPR013525">
    <property type="entry name" value="ABC2_TM"/>
</dbReference>
<dbReference type="PANTHER" id="PTHR30294">
    <property type="entry name" value="MEMBRANE COMPONENT OF ABC TRANSPORTER YHHJ-RELATED"/>
    <property type="match status" value="1"/>
</dbReference>
<dbReference type="GO" id="GO:0140359">
    <property type="term" value="F:ABC-type transporter activity"/>
    <property type="evidence" value="ECO:0007669"/>
    <property type="project" value="InterPro"/>
</dbReference>
<keyword evidence="3 6" id="KW-0812">Transmembrane</keyword>
<reference evidence="8" key="2">
    <citation type="submission" date="2003-12" db="EMBL/GenBank/DDBJ databases">
        <title>Monterey Bay Coastal Ocean Microbial Observatory environmental clone sequencing.</title>
        <authorList>
            <person name="DeLong E.F."/>
        </authorList>
    </citation>
    <scope>NUCLEOTIDE SEQUENCE</scope>
</reference>
<feature type="transmembrane region" description="Helical" evidence="6">
    <location>
        <begin position="160"/>
        <end position="193"/>
    </location>
</feature>
<feature type="transmembrane region" description="Helical" evidence="6">
    <location>
        <begin position="93"/>
        <end position="116"/>
    </location>
</feature>
<evidence type="ECO:0000256" key="4">
    <source>
        <dbReference type="ARBA" id="ARBA00022989"/>
    </source>
</evidence>
<feature type="domain" description="ABC-2 type transporter transmembrane" evidence="7">
    <location>
        <begin position="50"/>
        <end position="208"/>
    </location>
</feature>
<evidence type="ECO:0000256" key="1">
    <source>
        <dbReference type="ARBA" id="ARBA00004651"/>
    </source>
</evidence>
<accession>Q6SHV7</accession>
<keyword evidence="5 6" id="KW-0472">Membrane</keyword>
<dbReference type="EMBL" id="AY458631">
    <property type="protein sequence ID" value="AAR37515.1"/>
    <property type="molecule type" value="Genomic_DNA"/>
</dbReference>
<sequence>MHNTRAVFLREIRSFFNSPMAYIFLVIFAIFNGYFFTSTFFLYNQSDLRSLFSVVPMVYLIFVPAISMGLIAREINIGTMETIATLPLKTYEFVLGKYLAVISLILLGLVATIIHLFTLAKFGSKIDYGAILTGYIGLALVGSMYAAIGTFASSITDNQVVAFIIGVFIVLIFFLMGFFLPLVPTSLAGIIQYLSVDYHYSNISRGVIDSRNLVYFLSVIGFFLVLTVQSLEVRKWQ</sequence>
<evidence type="ECO:0000256" key="6">
    <source>
        <dbReference type="SAM" id="Phobius"/>
    </source>
</evidence>
<evidence type="ECO:0000256" key="5">
    <source>
        <dbReference type="ARBA" id="ARBA00023136"/>
    </source>
</evidence>
<gene>
    <name evidence="8" type="ORF">MBMO_EBAC750-03B02.17</name>
</gene>
<organism evidence="8">
    <name type="scientific">uncultured marine bacterium 159</name>
    <dbReference type="NCBI Taxonomy" id="257384"/>
    <lineage>
        <taxon>Bacteria</taxon>
        <taxon>environmental samples</taxon>
    </lineage>
</organism>
<evidence type="ECO:0000259" key="7">
    <source>
        <dbReference type="Pfam" id="PF12698"/>
    </source>
</evidence>
<comment type="subcellular location">
    <subcellularLocation>
        <location evidence="1">Cell membrane</location>
        <topology evidence="1">Multi-pass membrane protein</topology>
    </subcellularLocation>
</comment>
<dbReference type="InterPro" id="IPR051449">
    <property type="entry name" value="ABC-2_transporter_component"/>
</dbReference>
<keyword evidence="2" id="KW-1003">Cell membrane</keyword>
<dbReference type="Pfam" id="PF12698">
    <property type="entry name" value="ABC2_membrane_3"/>
    <property type="match status" value="1"/>
</dbReference>
<evidence type="ECO:0000256" key="2">
    <source>
        <dbReference type="ARBA" id="ARBA00022475"/>
    </source>
</evidence>
<dbReference type="PANTHER" id="PTHR30294:SF29">
    <property type="entry name" value="MULTIDRUG ABC TRANSPORTER PERMEASE YBHS-RELATED"/>
    <property type="match status" value="1"/>
</dbReference>
<evidence type="ECO:0000256" key="3">
    <source>
        <dbReference type="ARBA" id="ARBA00022692"/>
    </source>
</evidence>